<evidence type="ECO:0000256" key="1">
    <source>
        <dbReference type="ARBA" id="ARBA00004141"/>
    </source>
</evidence>
<keyword evidence="3 12" id="KW-0812">Transmembrane</keyword>
<evidence type="ECO:0000313" key="14">
    <source>
        <dbReference type="EMBL" id="VEL29455.1"/>
    </source>
</evidence>
<keyword evidence="4 12" id="KW-1133">Transmembrane helix</keyword>
<feature type="domain" description="Ionotropic glutamate receptor C-terminal" evidence="13">
    <location>
        <begin position="4"/>
        <end position="116"/>
    </location>
</feature>
<accession>A0A3S5C1L7</accession>
<evidence type="ECO:0000256" key="8">
    <source>
        <dbReference type="ARBA" id="ARBA00023180"/>
    </source>
</evidence>
<evidence type="ECO:0000256" key="6">
    <source>
        <dbReference type="ARBA" id="ARBA00023136"/>
    </source>
</evidence>
<gene>
    <name evidence="14" type="ORF">PXEA_LOCUS22895</name>
</gene>
<evidence type="ECO:0000256" key="2">
    <source>
        <dbReference type="ARBA" id="ARBA00022448"/>
    </source>
</evidence>
<evidence type="ECO:0000256" key="11">
    <source>
        <dbReference type="SAM" id="MobiDB-lite"/>
    </source>
</evidence>
<comment type="caution">
    <text evidence="14">The sequence shown here is derived from an EMBL/GenBank/DDBJ whole genome shotgun (WGS) entry which is preliminary data.</text>
</comment>
<name>A0A3S5C1L7_9PLAT</name>
<dbReference type="PANTHER" id="PTHR18966">
    <property type="entry name" value="IONOTROPIC GLUTAMATE RECEPTOR"/>
    <property type="match status" value="1"/>
</dbReference>
<dbReference type="GO" id="GO:0015276">
    <property type="term" value="F:ligand-gated monoatomic ion channel activity"/>
    <property type="evidence" value="ECO:0007669"/>
    <property type="project" value="InterPro"/>
</dbReference>
<feature type="region of interest" description="Disordered" evidence="11">
    <location>
        <begin position="165"/>
        <end position="184"/>
    </location>
</feature>
<dbReference type="InterPro" id="IPR001320">
    <property type="entry name" value="Iontro_rcpt_C"/>
</dbReference>
<evidence type="ECO:0000256" key="5">
    <source>
        <dbReference type="ARBA" id="ARBA00023065"/>
    </source>
</evidence>
<sequence length="232" mass="25630">MALAFFFSGTEMAPHATSTRMLTGVWWFFALIIISTYTANLAAFLTVENMKSPIESADELAAQTEIKYGTLSSGSSKDFFRVGSQEGGTVAGVVVRVPVRLSLQTKTGARRRVQFSLAHWRGAIGIPTYSKAHSVVWPVLSRIVVEEVHEMMVGIGPMRLRESDSHFAQPPKTPMAPYAPKRSTVPATRVQAKSVWTVVSRRRQHETGVQLQGAFSLIVDLILLLDTVRNRN</sequence>
<keyword evidence="6 12" id="KW-0472">Membrane</keyword>
<proteinExistence type="predicted"/>
<keyword evidence="15" id="KW-1185">Reference proteome</keyword>
<evidence type="ECO:0000256" key="4">
    <source>
        <dbReference type="ARBA" id="ARBA00022989"/>
    </source>
</evidence>
<keyword evidence="8" id="KW-0325">Glycoprotein</keyword>
<organism evidence="14 15">
    <name type="scientific">Protopolystoma xenopodis</name>
    <dbReference type="NCBI Taxonomy" id="117903"/>
    <lineage>
        <taxon>Eukaryota</taxon>
        <taxon>Metazoa</taxon>
        <taxon>Spiralia</taxon>
        <taxon>Lophotrochozoa</taxon>
        <taxon>Platyhelminthes</taxon>
        <taxon>Monogenea</taxon>
        <taxon>Polyopisthocotylea</taxon>
        <taxon>Polystomatidea</taxon>
        <taxon>Polystomatidae</taxon>
        <taxon>Protopolystoma</taxon>
    </lineage>
</organism>
<dbReference type="AlphaFoldDB" id="A0A3S5C1L7"/>
<comment type="subcellular location">
    <subcellularLocation>
        <location evidence="1">Membrane</location>
        <topology evidence="1">Multi-pass membrane protein</topology>
    </subcellularLocation>
</comment>
<dbReference type="Proteomes" id="UP000784294">
    <property type="component" value="Unassembled WGS sequence"/>
</dbReference>
<evidence type="ECO:0000259" key="13">
    <source>
        <dbReference type="Pfam" id="PF00060"/>
    </source>
</evidence>
<dbReference type="OrthoDB" id="5984008at2759"/>
<feature type="transmembrane region" description="Helical" evidence="12">
    <location>
        <begin position="25"/>
        <end position="47"/>
    </location>
</feature>
<evidence type="ECO:0000256" key="7">
    <source>
        <dbReference type="ARBA" id="ARBA00023170"/>
    </source>
</evidence>
<evidence type="ECO:0000256" key="3">
    <source>
        <dbReference type="ARBA" id="ARBA00022692"/>
    </source>
</evidence>
<evidence type="ECO:0000313" key="15">
    <source>
        <dbReference type="Proteomes" id="UP000784294"/>
    </source>
</evidence>
<dbReference type="GO" id="GO:0016020">
    <property type="term" value="C:membrane"/>
    <property type="evidence" value="ECO:0007669"/>
    <property type="project" value="UniProtKB-SubCell"/>
</dbReference>
<evidence type="ECO:0000256" key="9">
    <source>
        <dbReference type="ARBA" id="ARBA00023286"/>
    </source>
</evidence>
<dbReference type="Gene3D" id="1.10.287.70">
    <property type="match status" value="1"/>
</dbReference>
<keyword evidence="7" id="KW-0675">Receptor</keyword>
<dbReference type="EMBL" id="CAAALY010103333">
    <property type="protein sequence ID" value="VEL29455.1"/>
    <property type="molecule type" value="Genomic_DNA"/>
</dbReference>
<evidence type="ECO:0000256" key="12">
    <source>
        <dbReference type="SAM" id="Phobius"/>
    </source>
</evidence>
<protein>
    <recommendedName>
        <fullName evidence="13">Ionotropic glutamate receptor C-terminal domain-containing protein</fullName>
    </recommendedName>
</protein>
<keyword evidence="2" id="KW-0813">Transport</keyword>
<dbReference type="Pfam" id="PF00060">
    <property type="entry name" value="Lig_chan"/>
    <property type="match status" value="1"/>
</dbReference>
<reference evidence="14" key="1">
    <citation type="submission" date="2018-11" db="EMBL/GenBank/DDBJ databases">
        <authorList>
            <consortium name="Pathogen Informatics"/>
        </authorList>
    </citation>
    <scope>NUCLEOTIDE SEQUENCE</scope>
</reference>
<dbReference type="InterPro" id="IPR015683">
    <property type="entry name" value="Ionotropic_Glu_rcpt"/>
</dbReference>
<keyword evidence="9" id="KW-1071">Ligand-gated ion channel</keyword>
<keyword evidence="5" id="KW-0406">Ion transport</keyword>
<evidence type="ECO:0000256" key="10">
    <source>
        <dbReference type="ARBA" id="ARBA00023303"/>
    </source>
</evidence>
<keyword evidence="10" id="KW-0407">Ion channel</keyword>